<dbReference type="Pfam" id="PF00480">
    <property type="entry name" value="ROK"/>
    <property type="match status" value="1"/>
</dbReference>
<dbReference type="InterPro" id="IPR049874">
    <property type="entry name" value="ROK_cs"/>
</dbReference>
<reference evidence="2" key="1">
    <citation type="submission" date="2023-07" db="EMBL/GenBank/DDBJ databases">
        <title>Bifidobacterium aquikefiriaerophilum sp. nov. and Bifidobacterium eccum sp. nov., isolated from water kefir.</title>
        <authorList>
            <person name="Breselge S."/>
            <person name="Bellassi P."/>
            <person name="Barcenilla C."/>
            <person name="Alvarez-Ordonez A."/>
            <person name="Morelli L."/>
            <person name="Cotter P.D."/>
        </authorList>
    </citation>
    <scope>NUCLEOTIDE SEQUENCE</scope>
    <source>
        <strain evidence="2">WK048_4_13</strain>
    </source>
</reference>
<evidence type="ECO:0000256" key="1">
    <source>
        <dbReference type="ARBA" id="ARBA00006479"/>
    </source>
</evidence>
<dbReference type="SUPFAM" id="SSF53067">
    <property type="entry name" value="Actin-like ATPase domain"/>
    <property type="match status" value="1"/>
</dbReference>
<protein>
    <submittedName>
        <fullName evidence="2">ROK family protein</fullName>
    </submittedName>
</protein>
<gene>
    <name evidence="2" type="ORF">QN217_05660</name>
</gene>
<evidence type="ECO:0000313" key="2">
    <source>
        <dbReference type="EMBL" id="XDS45649.1"/>
    </source>
</evidence>
<dbReference type="InterPro" id="IPR000600">
    <property type="entry name" value="ROK"/>
</dbReference>
<proteinExistence type="inferred from homology"/>
<dbReference type="EMBL" id="CP129675">
    <property type="protein sequence ID" value="XDS45649.1"/>
    <property type="molecule type" value="Genomic_DNA"/>
</dbReference>
<dbReference type="InterPro" id="IPR043129">
    <property type="entry name" value="ATPase_NBD"/>
</dbReference>
<dbReference type="RefSeq" id="WP_369343061.1">
    <property type="nucleotide sequence ID" value="NZ_CP129675.1"/>
</dbReference>
<dbReference type="PANTHER" id="PTHR18964">
    <property type="entry name" value="ROK (REPRESSOR, ORF, KINASE) FAMILY"/>
    <property type="match status" value="1"/>
</dbReference>
<dbReference type="PROSITE" id="PS01125">
    <property type="entry name" value="ROK"/>
    <property type="match status" value="1"/>
</dbReference>
<sequence>MMIDTFAMQNLLKVDADSSRIAIGMDIGGTKLEAAIVTLSGDVIESVKVPTASNGPAVLAQAIAVATNLKSIVNSRGMVAAACGVGTAGVVDKNAIVSANSLIPGWAGQPLQAELESRLGIPTHVINDVYAVAIRECLIGVGRNQPSTFVTAVGTGVGSALVLNGKLWEGEHGLAGSLGHIPSMVREGRACACGAIDHVESYAGGRAIEKEFAKRCGRKVKMPEIAAMARSGDTIANQLLDTAGLVLGQALASVAALIDPKCVVLDGGMMALGDLLLNPVRELMKREAMISGLAIPLSVTPTGTHAGVVGAALHALSQENTHNAPYEPSLHDCKTT</sequence>
<name>A0AB39U9N5_9BIFI</name>
<comment type="similarity">
    <text evidence="1">Belongs to the ROK (NagC/XylR) family.</text>
</comment>
<accession>A0AB39U9N5</accession>
<dbReference type="PANTHER" id="PTHR18964:SF149">
    <property type="entry name" value="BIFUNCTIONAL UDP-N-ACETYLGLUCOSAMINE 2-EPIMERASE_N-ACETYLMANNOSAMINE KINASE"/>
    <property type="match status" value="1"/>
</dbReference>
<dbReference type="Gene3D" id="3.30.420.40">
    <property type="match status" value="2"/>
</dbReference>
<dbReference type="AlphaFoldDB" id="A0AB39U9N5"/>
<organism evidence="2">
    <name type="scientific">Bifidobacterium fermentum</name>
    <dbReference type="NCBI Taxonomy" id="3059035"/>
    <lineage>
        <taxon>Bacteria</taxon>
        <taxon>Bacillati</taxon>
        <taxon>Actinomycetota</taxon>
        <taxon>Actinomycetes</taxon>
        <taxon>Bifidobacteriales</taxon>
        <taxon>Bifidobacteriaceae</taxon>
        <taxon>Bifidobacterium</taxon>
    </lineage>
</organism>